<feature type="compositionally biased region" description="Low complexity" evidence="1">
    <location>
        <begin position="825"/>
        <end position="834"/>
    </location>
</feature>
<keyword evidence="2" id="KW-0812">Transmembrane</keyword>
<accession>A0A2A6B5X2</accession>
<feature type="transmembrane region" description="Helical" evidence="2">
    <location>
        <begin position="68"/>
        <end position="87"/>
    </location>
</feature>
<evidence type="ECO:0000256" key="2">
    <source>
        <dbReference type="SAM" id="Phobius"/>
    </source>
</evidence>
<dbReference type="Pfam" id="PF01705">
    <property type="entry name" value="CX"/>
    <property type="match status" value="2"/>
</dbReference>
<feature type="compositionally biased region" description="Polar residues" evidence="1">
    <location>
        <begin position="708"/>
        <end position="733"/>
    </location>
</feature>
<gene>
    <name evidence="4" type="primary">WBGene00117635</name>
</gene>
<dbReference type="Proteomes" id="UP000005239">
    <property type="component" value="Unassembled WGS sequence"/>
</dbReference>
<reference evidence="5" key="1">
    <citation type="journal article" date="2008" name="Nat. Genet.">
        <title>The Pristionchus pacificus genome provides a unique perspective on nematode lifestyle and parasitism.</title>
        <authorList>
            <person name="Dieterich C."/>
            <person name="Clifton S.W."/>
            <person name="Schuster L.N."/>
            <person name="Chinwalla A."/>
            <person name="Delehaunty K."/>
            <person name="Dinkelacker I."/>
            <person name="Fulton L."/>
            <person name="Fulton R."/>
            <person name="Godfrey J."/>
            <person name="Minx P."/>
            <person name="Mitreva M."/>
            <person name="Roeseler W."/>
            <person name="Tian H."/>
            <person name="Witte H."/>
            <person name="Yang S.P."/>
            <person name="Wilson R.K."/>
            <person name="Sommer R.J."/>
        </authorList>
    </citation>
    <scope>NUCLEOTIDE SEQUENCE [LARGE SCALE GENOMIC DNA]</scope>
    <source>
        <strain evidence="5">PS312</strain>
    </source>
</reference>
<sequence>MTSRILRLWLVEFVFILQVAEALSVNKEEMTIFLYLLIALFLFFIVLIVSVCIHICRLSWAGMKERRSGMRMTIALLILSLVTVAAGSNDNGYHVDFVNTAGLDRQKHAQVTTETINTVIFPPLYGHKPSPLIFDTHTYRQISPGHFERIINEGLSFTHQKFDRFFNGTPSEVKEEKMAVVADASIPIMAGGRMAYFWGTGNLPDMNTSNCHEIYTANDDSVLNVCTRDVTPILTEEDPRRGKEPISKVLLPNGMPIHELTWLCTQSSTCCEWECCITRESEAIEEEKAAENREIVHKFFKILICSIIAILFCLSPFIYMEYERIRTRNKERERLHSDGEIVLIPRNYAFALEQMGFGDGKIDHEESDEEDEMNGYSEFPSFSDLCNVVLLRHVQCAKRWNWQRKWTMGSTSGDTKHNGICGSAKLNQSQITTESIKKMLFVGKFEEPNLVIFDLANRLNVMRNSFNGPQPKLDFTLLTTSEKIKPPLFEFDGLNHTTDIELERKCHLLCSKNATPVFQQEIGEFSRSISPFESHYTLRDIRFIDETPVTELAWFCPNDSRCCEWECCIDRNIEEELIIPEEKEKQAKEEVKEASLFCLIPIIVLTFIDRKRRRSDAEEILYSDGDLIVILCTSDSTKQPPKMFSNALFRRHLLLVFIVLSNANGVAAQGKLSEYEIMMIVVIVIFAAISIPFCRLLFDEASKEGNPNAQQRFNSNLQSVTDTSVPKKNYPTQKRTKPPSYIESTPVPSNYGWGYESGCSSSHMVLPSVPLLSEASVDESIVPFVPPLEMDEIVTYATNETINDSNNCDTNADNDNGCTSDSAENTNDAGNTDTGDYDGGDYGGGDTYADCH</sequence>
<accession>A0A8R1UGU0</accession>
<feature type="transmembrane region" description="Helical" evidence="2">
    <location>
        <begin position="677"/>
        <end position="698"/>
    </location>
</feature>
<dbReference type="AlphaFoldDB" id="A0A2A6B5X2"/>
<keyword evidence="3" id="KW-0732">Signal</keyword>
<feature type="signal peptide" evidence="3">
    <location>
        <begin position="1"/>
        <end position="22"/>
    </location>
</feature>
<feature type="chain" id="PRO_5043635425" evidence="3">
    <location>
        <begin position="23"/>
        <end position="852"/>
    </location>
</feature>
<dbReference type="PANTHER" id="PTHR47520:SF13">
    <property type="entry name" value="PROTEIN CBG10012"/>
    <property type="match status" value="1"/>
</dbReference>
<evidence type="ECO:0000256" key="1">
    <source>
        <dbReference type="SAM" id="MobiDB-lite"/>
    </source>
</evidence>
<proteinExistence type="predicted"/>
<feature type="transmembrane region" description="Helical" evidence="2">
    <location>
        <begin position="32"/>
        <end position="56"/>
    </location>
</feature>
<dbReference type="InterPro" id="IPR002619">
    <property type="entry name" value="CX"/>
</dbReference>
<feature type="region of interest" description="Disordered" evidence="1">
    <location>
        <begin position="813"/>
        <end position="852"/>
    </location>
</feature>
<protein>
    <submittedName>
        <fullName evidence="4">Uncharacterized protein</fullName>
    </submittedName>
</protein>
<keyword evidence="2" id="KW-0472">Membrane</keyword>
<feature type="region of interest" description="Disordered" evidence="1">
    <location>
        <begin position="708"/>
        <end position="743"/>
    </location>
</feature>
<feature type="transmembrane region" description="Helical" evidence="2">
    <location>
        <begin position="299"/>
        <end position="320"/>
    </location>
</feature>
<dbReference type="EnsemblMetazoa" id="PPA28081.1">
    <property type="protein sequence ID" value="PPA28081.1"/>
    <property type="gene ID" value="WBGene00117635"/>
</dbReference>
<reference evidence="4" key="2">
    <citation type="submission" date="2022-06" db="UniProtKB">
        <authorList>
            <consortium name="EnsemblMetazoa"/>
        </authorList>
    </citation>
    <scope>IDENTIFICATION</scope>
    <source>
        <strain evidence="4">PS312</strain>
    </source>
</reference>
<evidence type="ECO:0000313" key="5">
    <source>
        <dbReference type="Proteomes" id="UP000005239"/>
    </source>
</evidence>
<evidence type="ECO:0000313" key="4">
    <source>
        <dbReference type="EnsemblMetazoa" id="PPA28081.1"/>
    </source>
</evidence>
<keyword evidence="2" id="KW-1133">Transmembrane helix</keyword>
<dbReference type="PANTHER" id="PTHR47520">
    <property type="entry name" value="CX DOMAIN-CONTAINING PROTEIN-RELATED"/>
    <property type="match status" value="1"/>
</dbReference>
<keyword evidence="5" id="KW-1185">Reference proteome</keyword>
<name>A0A2A6B5X2_PRIPA</name>
<evidence type="ECO:0000256" key="3">
    <source>
        <dbReference type="SAM" id="SignalP"/>
    </source>
</evidence>
<feature type="compositionally biased region" description="Polar residues" evidence="1">
    <location>
        <begin position="813"/>
        <end position="824"/>
    </location>
</feature>
<organism evidence="4 5">
    <name type="scientific">Pristionchus pacificus</name>
    <name type="common">Parasitic nematode worm</name>
    <dbReference type="NCBI Taxonomy" id="54126"/>
    <lineage>
        <taxon>Eukaryota</taxon>
        <taxon>Metazoa</taxon>
        <taxon>Ecdysozoa</taxon>
        <taxon>Nematoda</taxon>
        <taxon>Chromadorea</taxon>
        <taxon>Rhabditida</taxon>
        <taxon>Rhabditina</taxon>
        <taxon>Diplogasteromorpha</taxon>
        <taxon>Diplogasteroidea</taxon>
        <taxon>Neodiplogasteridae</taxon>
        <taxon>Pristionchus</taxon>
    </lineage>
</organism>
<feature type="transmembrane region" description="Helical" evidence="2">
    <location>
        <begin position="652"/>
        <end position="671"/>
    </location>
</feature>